<reference evidence="2" key="1">
    <citation type="submission" date="2019-06" db="EMBL/GenBank/DDBJ databases">
        <title>Draft genome sequence of the griseofulvin-producing fungus Xylaria cubensis strain G536.</title>
        <authorList>
            <person name="Mead M.E."/>
            <person name="Raja H.A."/>
            <person name="Steenwyk J.L."/>
            <person name="Knowles S.L."/>
            <person name="Oberlies N.H."/>
            <person name="Rokas A."/>
        </authorList>
    </citation>
    <scope>NUCLEOTIDE SEQUENCE [LARGE SCALE GENOMIC DNA]</scope>
    <source>
        <strain evidence="2">G536</strain>
    </source>
</reference>
<dbReference type="Proteomes" id="UP000319160">
    <property type="component" value="Unassembled WGS sequence"/>
</dbReference>
<sequence>MLSMIGLRGMAIRQGLEDGDTPFEGIMELDSTISDRLRSSRFDQADGRVRIAVTEVGIDMARHPSNLMSPHKTAQQAARLAYDHGSVVRFKFGHTDPSKQRIANYLLQPITTILLRLRSETGLE</sequence>
<evidence type="ECO:0000313" key="1">
    <source>
        <dbReference type="EMBL" id="TRX88651.1"/>
    </source>
</evidence>
<protein>
    <submittedName>
        <fullName evidence="1">Uncharacterized protein</fullName>
    </submittedName>
</protein>
<gene>
    <name evidence="1" type="ORF">FHL15_010417</name>
</gene>
<name>A0A553HL30_9PEZI</name>
<proteinExistence type="predicted"/>
<comment type="caution">
    <text evidence="1">The sequence shown here is derived from an EMBL/GenBank/DDBJ whole genome shotgun (WGS) entry which is preliminary data.</text>
</comment>
<keyword evidence="2" id="KW-1185">Reference proteome</keyword>
<evidence type="ECO:0000313" key="2">
    <source>
        <dbReference type="Proteomes" id="UP000319160"/>
    </source>
</evidence>
<dbReference type="EMBL" id="VFLP01000082">
    <property type="protein sequence ID" value="TRX88651.1"/>
    <property type="molecule type" value="Genomic_DNA"/>
</dbReference>
<organism evidence="1 2">
    <name type="scientific">Xylaria flabelliformis</name>
    <dbReference type="NCBI Taxonomy" id="2512241"/>
    <lineage>
        <taxon>Eukaryota</taxon>
        <taxon>Fungi</taxon>
        <taxon>Dikarya</taxon>
        <taxon>Ascomycota</taxon>
        <taxon>Pezizomycotina</taxon>
        <taxon>Sordariomycetes</taxon>
        <taxon>Xylariomycetidae</taxon>
        <taxon>Xylariales</taxon>
        <taxon>Xylariaceae</taxon>
        <taxon>Xylaria</taxon>
    </lineage>
</organism>
<accession>A0A553HL30</accession>
<dbReference type="AlphaFoldDB" id="A0A553HL30"/>